<evidence type="ECO:0000313" key="3">
    <source>
        <dbReference type="EMBL" id="KAH7420950.1"/>
    </source>
</evidence>
<feature type="compositionally biased region" description="Acidic residues" evidence="1">
    <location>
        <begin position="345"/>
        <end position="361"/>
    </location>
</feature>
<dbReference type="AlphaFoldDB" id="A0A8T2TEI2"/>
<sequence>MECNRDEALRAKEIAEKKLLSQDYQGALKFLQKALQIFPALENTSQITAVVDVHVAALAKINGSEMDWYGILQVDPGAEESVIKKQYKKLALLLHPDKNKYAGAEAAFKLIGEALQVLSDKQQRLLYDARRKPAARRAFATQGSQSRQASNQAFVNRQVPTSLTFMTVCPACHTRYQYYRVYENQNLLCHQCRVPFIAREYVPANGAYNAHGWQRFSQPPTGFSTNSFQTFASTTNFTSGMTFMNDTAHGGPWSNGVNGAAAPSSVHVNQVPTDRAQMEQSAQELKRKRKDEEREMRRMEKERQKKARADQKALERELLRKRREVEKLSGKDKKRHLKKHSSDSSDSDTDSDSDEDISEEEVLNHRPDSQSAPRRSSRPRRNVTYKVDVSDDEDVSPGNGETPSAKKDSQKVTESADVQTNKTPDRVSDSAKARLAELVKLKIRVNLAKSMVNKDEEKIDSIKPKPNVVDLTSDDGQVQLDNKDQKIEPGSNAKVKLTSGSFCTEDKHKMAEKGEVDEMSGSDANIHNQAGTKTERKEELEEEKEGEGEEEEEEDEETEEEEEEEAEKYVVPDPEFHDFDAHRQEKDIKAGQMWASYDDIDGLPRFYFRVKEVLSLDPFRVSISWLELQNMTADQYALKKLGFWPTCGTGFKSKGGQVLDSLNMFSHILNWEKGPKGQVMIYPKKGDIWALYRNWKPGLHVEEKSLLQEYDMVEVLSDFDKQEGVLVVHLEKLQDHKTLFKRTNVQLEIRAFELCKFSYHVPAYLLRVEESPLKEECCWELDPASVSLEDVLPGSGDSKPV</sequence>
<feature type="domain" description="J" evidence="2">
    <location>
        <begin position="67"/>
        <end position="131"/>
    </location>
</feature>
<feature type="compositionally biased region" description="Basic and acidic residues" evidence="1">
    <location>
        <begin position="290"/>
        <end position="331"/>
    </location>
</feature>
<protein>
    <recommendedName>
        <fullName evidence="2">J domain-containing protein</fullName>
    </recommendedName>
</protein>
<proteinExistence type="predicted"/>
<dbReference type="EMBL" id="CM035418">
    <property type="protein sequence ID" value="KAH7420952.1"/>
    <property type="molecule type" value="Genomic_DNA"/>
</dbReference>
<dbReference type="InterPro" id="IPR001623">
    <property type="entry name" value="DnaJ_domain"/>
</dbReference>
<dbReference type="PANTHER" id="PTHR45089">
    <property type="entry name" value="DNAJ HEAT SHOCK AMINO-TERMINAL DOMAIN PROTEIN-RELATED"/>
    <property type="match status" value="1"/>
</dbReference>
<dbReference type="OrthoDB" id="66964at2759"/>
<accession>A0A8T2TEI2</accession>
<dbReference type="Proteomes" id="UP000825935">
    <property type="component" value="Chromosome 13"/>
</dbReference>
<dbReference type="InterPro" id="IPR024593">
    <property type="entry name" value="DUF3444"/>
</dbReference>
<gene>
    <name evidence="3" type="ORF">KP509_13G032100</name>
</gene>
<feature type="compositionally biased region" description="Acidic residues" evidence="1">
    <location>
        <begin position="540"/>
        <end position="566"/>
    </location>
</feature>
<feature type="compositionally biased region" description="Basic and acidic residues" evidence="1">
    <location>
        <begin position="453"/>
        <end position="463"/>
    </location>
</feature>
<feature type="compositionally biased region" description="Basic and acidic residues" evidence="1">
    <location>
        <begin position="567"/>
        <end position="576"/>
    </location>
</feature>
<feature type="compositionally biased region" description="Polar residues" evidence="1">
    <location>
        <begin position="412"/>
        <end position="422"/>
    </location>
</feature>
<dbReference type="PRINTS" id="PR00625">
    <property type="entry name" value="JDOMAIN"/>
</dbReference>
<dbReference type="SMART" id="SM00271">
    <property type="entry name" value="DnaJ"/>
    <property type="match status" value="1"/>
</dbReference>
<feature type="region of interest" description="Disordered" evidence="1">
    <location>
        <begin position="511"/>
        <end position="576"/>
    </location>
</feature>
<dbReference type="Pfam" id="PF00226">
    <property type="entry name" value="DnaJ"/>
    <property type="match status" value="1"/>
</dbReference>
<feature type="region of interest" description="Disordered" evidence="1">
    <location>
        <begin position="453"/>
        <end position="493"/>
    </location>
</feature>
<feature type="compositionally biased region" description="Polar residues" evidence="1">
    <location>
        <begin position="269"/>
        <end position="282"/>
    </location>
</feature>
<name>A0A8T2TEI2_CERRI</name>
<dbReference type="Pfam" id="PF11926">
    <property type="entry name" value="DUF3444"/>
    <property type="match status" value="1"/>
</dbReference>
<evidence type="ECO:0000313" key="4">
    <source>
        <dbReference type="Proteomes" id="UP000825935"/>
    </source>
</evidence>
<organism evidence="3 4">
    <name type="scientific">Ceratopteris richardii</name>
    <name type="common">Triangle waterfern</name>
    <dbReference type="NCBI Taxonomy" id="49495"/>
    <lineage>
        <taxon>Eukaryota</taxon>
        <taxon>Viridiplantae</taxon>
        <taxon>Streptophyta</taxon>
        <taxon>Embryophyta</taxon>
        <taxon>Tracheophyta</taxon>
        <taxon>Polypodiopsida</taxon>
        <taxon>Polypodiidae</taxon>
        <taxon>Polypodiales</taxon>
        <taxon>Pteridineae</taxon>
        <taxon>Pteridaceae</taxon>
        <taxon>Parkerioideae</taxon>
        <taxon>Ceratopteris</taxon>
    </lineage>
</organism>
<dbReference type="CDD" id="cd06257">
    <property type="entry name" value="DnaJ"/>
    <property type="match status" value="1"/>
</dbReference>
<evidence type="ECO:0000256" key="1">
    <source>
        <dbReference type="SAM" id="MobiDB-lite"/>
    </source>
</evidence>
<dbReference type="EMBL" id="CM035418">
    <property type="protein sequence ID" value="KAH7420951.1"/>
    <property type="molecule type" value="Genomic_DNA"/>
</dbReference>
<dbReference type="OMA" id="PSAHAFM"/>
<keyword evidence="4" id="KW-1185">Reference proteome</keyword>
<dbReference type="PROSITE" id="PS50076">
    <property type="entry name" value="DNAJ_2"/>
    <property type="match status" value="1"/>
</dbReference>
<dbReference type="EMBL" id="CM035418">
    <property type="protein sequence ID" value="KAH7420950.1"/>
    <property type="molecule type" value="Genomic_DNA"/>
</dbReference>
<reference evidence="3" key="1">
    <citation type="submission" date="2021-08" db="EMBL/GenBank/DDBJ databases">
        <title>WGS assembly of Ceratopteris richardii.</title>
        <authorList>
            <person name="Marchant D.B."/>
            <person name="Chen G."/>
            <person name="Jenkins J."/>
            <person name="Shu S."/>
            <person name="Leebens-Mack J."/>
            <person name="Grimwood J."/>
            <person name="Schmutz J."/>
            <person name="Soltis P."/>
            <person name="Soltis D."/>
            <person name="Chen Z.-H."/>
        </authorList>
    </citation>
    <scope>NUCLEOTIDE SEQUENCE</scope>
    <source>
        <strain evidence="3">Whitten #5841</strain>
        <tissue evidence="3">Leaf</tissue>
    </source>
</reference>
<dbReference type="Gene3D" id="1.10.287.110">
    <property type="entry name" value="DnaJ domain"/>
    <property type="match status" value="1"/>
</dbReference>
<comment type="caution">
    <text evidence="3">The sequence shown here is derived from an EMBL/GenBank/DDBJ whole genome shotgun (WGS) entry which is preliminary data.</text>
</comment>
<evidence type="ECO:0000259" key="2">
    <source>
        <dbReference type="PROSITE" id="PS50076"/>
    </source>
</evidence>
<dbReference type="InterPro" id="IPR036869">
    <property type="entry name" value="J_dom_sf"/>
</dbReference>
<dbReference type="SUPFAM" id="SSF46565">
    <property type="entry name" value="Chaperone J-domain"/>
    <property type="match status" value="1"/>
</dbReference>
<feature type="region of interest" description="Disordered" evidence="1">
    <location>
        <begin position="269"/>
        <end position="430"/>
    </location>
</feature>